<comment type="catalytic activity">
    <reaction evidence="13">
        <text>Endonucleolytic cleavage at a junction such as a reciprocal single-stranded crossover between two homologous DNA duplexes (Holliday junction).</text>
        <dbReference type="EC" id="3.1.21.10"/>
    </reaction>
</comment>
<keyword evidence="7 13" id="KW-0378">Hydrolase</keyword>
<keyword evidence="10 13" id="KW-0234">DNA repair</keyword>
<keyword evidence="4 13" id="KW-0479">Metal-binding</keyword>
<gene>
    <name evidence="13 15" type="primary">recU</name>
    <name evidence="15" type="ORF">ESZ54_08660</name>
</gene>
<dbReference type="GO" id="GO:0008821">
    <property type="term" value="F:crossover junction DNA endonuclease activity"/>
    <property type="evidence" value="ECO:0007669"/>
    <property type="project" value="UniProtKB-EC"/>
</dbReference>
<evidence type="ECO:0000256" key="9">
    <source>
        <dbReference type="ARBA" id="ARBA00023172"/>
    </source>
</evidence>
<evidence type="ECO:0000256" key="3">
    <source>
        <dbReference type="ARBA" id="ARBA00022722"/>
    </source>
</evidence>
<organism evidence="15 16">
    <name type="scientific">Vagococcus silagei</name>
    <dbReference type="NCBI Taxonomy" id="2508885"/>
    <lineage>
        <taxon>Bacteria</taxon>
        <taxon>Bacillati</taxon>
        <taxon>Bacillota</taxon>
        <taxon>Bacilli</taxon>
        <taxon>Lactobacillales</taxon>
        <taxon>Enterococcaceae</taxon>
        <taxon>Vagococcus</taxon>
    </lineage>
</organism>
<dbReference type="Proteomes" id="UP000310506">
    <property type="component" value="Unassembled WGS sequence"/>
</dbReference>
<dbReference type="SUPFAM" id="SSF52980">
    <property type="entry name" value="Restriction endonuclease-like"/>
    <property type="match status" value="1"/>
</dbReference>
<dbReference type="GO" id="GO:0006281">
    <property type="term" value="P:DNA repair"/>
    <property type="evidence" value="ECO:0007669"/>
    <property type="project" value="UniProtKB-UniRule"/>
</dbReference>
<dbReference type="CDD" id="cd22354">
    <property type="entry name" value="RecU-like"/>
    <property type="match status" value="1"/>
</dbReference>
<dbReference type="EMBL" id="SDGV01000018">
    <property type="protein sequence ID" value="THB60657.1"/>
    <property type="molecule type" value="Genomic_DNA"/>
</dbReference>
<reference evidence="15 16" key="1">
    <citation type="submission" date="2019-01" db="EMBL/GenBank/DDBJ databases">
        <title>Vagococcus silagei sp. nov. isolated from brewer's grain.</title>
        <authorList>
            <person name="Guu J.-R."/>
        </authorList>
    </citation>
    <scope>NUCLEOTIDE SEQUENCE [LARGE SCALE GENOMIC DNA]</scope>
    <source>
        <strain evidence="15 16">2B-2</strain>
    </source>
</reference>
<sequence>MWDRSVINLTINYPQGSNSSFSSSKRPANAKPKTFANRGMSLEEDINQSNLYYLSKKIAVIHKKPTPVQIVKVHYPKRSAAVITEAYFKEASTTDYNGIYRGHYLDFEAKETKNKTSLPLTNFHDHQILHMKACLEQQGIVFILIRFSSLQETYLLPASIVIDYWDNQIKNKKKSIPHSVIQESGYEIQPGLFPRIPYLEIIDKYILKGDS</sequence>
<dbReference type="HAMAP" id="MF_00130">
    <property type="entry name" value="RecU"/>
    <property type="match status" value="1"/>
</dbReference>
<dbReference type="NCBIfam" id="NF002584">
    <property type="entry name" value="PRK02234.1-5"/>
    <property type="match status" value="1"/>
</dbReference>
<comment type="similarity">
    <text evidence="11 13">Belongs to the RecU family.</text>
</comment>
<dbReference type="Pfam" id="PF03838">
    <property type="entry name" value="RecU"/>
    <property type="match status" value="1"/>
</dbReference>
<accession>A0A4S3B352</accession>
<dbReference type="Gene3D" id="3.40.1350.10">
    <property type="match status" value="1"/>
</dbReference>
<proteinExistence type="inferred from homology"/>
<dbReference type="GO" id="GO:0000287">
    <property type="term" value="F:magnesium ion binding"/>
    <property type="evidence" value="ECO:0007669"/>
    <property type="project" value="UniProtKB-UniRule"/>
</dbReference>
<evidence type="ECO:0000256" key="12">
    <source>
        <dbReference type="ARBA" id="ARBA00029523"/>
    </source>
</evidence>
<keyword evidence="6 13" id="KW-0227">DNA damage</keyword>
<evidence type="ECO:0000256" key="14">
    <source>
        <dbReference type="NCBIfam" id="TIGR00648"/>
    </source>
</evidence>
<evidence type="ECO:0000256" key="10">
    <source>
        <dbReference type="ARBA" id="ARBA00023204"/>
    </source>
</evidence>
<dbReference type="AlphaFoldDB" id="A0A4S3B352"/>
<keyword evidence="8 13" id="KW-0460">Magnesium</keyword>
<protein>
    <recommendedName>
        <fullName evidence="12 13">Holliday junction resolvase RecU</fullName>
        <ecNumber evidence="13 14">3.1.21.10</ecNumber>
    </recommendedName>
    <alternativeName>
        <fullName evidence="13">Recombination protein U homolog</fullName>
    </alternativeName>
</protein>
<feature type="binding site" evidence="13">
    <location>
        <position position="93"/>
    </location>
    <ligand>
        <name>Mg(2+)</name>
        <dbReference type="ChEBI" id="CHEBI:18420"/>
    </ligand>
</feature>
<dbReference type="GO" id="GO:0006310">
    <property type="term" value="P:DNA recombination"/>
    <property type="evidence" value="ECO:0007669"/>
    <property type="project" value="UniProtKB-UniRule"/>
</dbReference>
<comment type="subcellular location">
    <subcellularLocation>
        <location evidence="1 13">Cytoplasm</location>
    </subcellularLocation>
</comment>
<evidence type="ECO:0000256" key="6">
    <source>
        <dbReference type="ARBA" id="ARBA00022763"/>
    </source>
</evidence>
<dbReference type="GO" id="GO:0003676">
    <property type="term" value="F:nucleic acid binding"/>
    <property type="evidence" value="ECO:0007669"/>
    <property type="project" value="InterPro"/>
</dbReference>
<feature type="binding site" evidence="13">
    <location>
        <position position="108"/>
    </location>
    <ligand>
        <name>Mg(2+)</name>
        <dbReference type="ChEBI" id="CHEBI:18420"/>
    </ligand>
</feature>
<dbReference type="PIRSF" id="PIRSF037785">
    <property type="entry name" value="RecU"/>
    <property type="match status" value="1"/>
</dbReference>
<evidence type="ECO:0000256" key="13">
    <source>
        <dbReference type="HAMAP-Rule" id="MF_00130"/>
    </source>
</evidence>
<evidence type="ECO:0000256" key="7">
    <source>
        <dbReference type="ARBA" id="ARBA00022801"/>
    </source>
</evidence>
<keyword evidence="2 13" id="KW-0963">Cytoplasm</keyword>
<evidence type="ECO:0000256" key="1">
    <source>
        <dbReference type="ARBA" id="ARBA00004496"/>
    </source>
</evidence>
<keyword evidence="16" id="KW-1185">Reference proteome</keyword>
<dbReference type="GO" id="GO:0007059">
    <property type="term" value="P:chromosome segregation"/>
    <property type="evidence" value="ECO:0007669"/>
    <property type="project" value="UniProtKB-UniRule"/>
</dbReference>
<evidence type="ECO:0000256" key="2">
    <source>
        <dbReference type="ARBA" id="ARBA00022490"/>
    </source>
</evidence>
<dbReference type="InterPro" id="IPR004612">
    <property type="entry name" value="Resolv_RecU"/>
</dbReference>
<dbReference type="EC" id="3.1.21.10" evidence="13 14"/>
<name>A0A4S3B352_9ENTE</name>
<feature type="binding site" evidence="13">
    <location>
        <position position="95"/>
    </location>
    <ligand>
        <name>Mg(2+)</name>
        <dbReference type="ChEBI" id="CHEBI:18420"/>
    </ligand>
</feature>
<keyword evidence="9 13" id="KW-0233">DNA recombination</keyword>
<evidence type="ECO:0000256" key="4">
    <source>
        <dbReference type="ARBA" id="ARBA00022723"/>
    </source>
</evidence>
<comment type="caution">
    <text evidence="15">The sequence shown here is derived from an EMBL/GenBank/DDBJ whole genome shotgun (WGS) entry which is preliminary data.</text>
</comment>
<evidence type="ECO:0000313" key="16">
    <source>
        <dbReference type="Proteomes" id="UP000310506"/>
    </source>
</evidence>
<feature type="binding site" evidence="13">
    <location>
        <position position="127"/>
    </location>
    <ligand>
        <name>Mg(2+)</name>
        <dbReference type="ChEBI" id="CHEBI:18420"/>
    </ligand>
</feature>
<evidence type="ECO:0000256" key="11">
    <source>
        <dbReference type="ARBA" id="ARBA00023447"/>
    </source>
</evidence>
<evidence type="ECO:0000256" key="5">
    <source>
        <dbReference type="ARBA" id="ARBA00022759"/>
    </source>
</evidence>
<feature type="site" description="Transition state stabilizer" evidence="13">
    <location>
        <position position="110"/>
    </location>
</feature>
<dbReference type="InterPro" id="IPR011335">
    <property type="entry name" value="Restrct_endonuc-II-like"/>
</dbReference>
<keyword evidence="5 13" id="KW-0255">Endonuclease</keyword>
<dbReference type="NCBIfam" id="TIGR00648">
    <property type="entry name" value="recU"/>
    <property type="match status" value="1"/>
</dbReference>
<evidence type="ECO:0000313" key="15">
    <source>
        <dbReference type="EMBL" id="THB60657.1"/>
    </source>
</evidence>
<comment type="function">
    <text evidence="13">Endonuclease that resolves Holliday junction intermediates in genetic recombination. Cleaves mobile four-strand junctions by introducing symmetrical nicks in paired strands. Promotes annealing of linear ssDNA with homologous dsDNA. Required for DNA repair, homologous recombination and chromosome segregation.</text>
</comment>
<dbReference type="OrthoDB" id="9783592at2"/>
<comment type="cofactor">
    <cofactor evidence="13">
        <name>Mg(2+)</name>
        <dbReference type="ChEBI" id="CHEBI:18420"/>
    </cofactor>
    <text evidence="13">Binds 1 Mg(2+) ion per subunit.</text>
</comment>
<dbReference type="InterPro" id="IPR011856">
    <property type="entry name" value="tRNA_endonuc-like_dom_sf"/>
</dbReference>
<keyword evidence="3 13" id="KW-0540">Nuclease</keyword>
<evidence type="ECO:0000256" key="8">
    <source>
        <dbReference type="ARBA" id="ARBA00022842"/>
    </source>
</evidence>
<dbReference type="GO" id="GO:0005737">
    <property type="term" value="C:cytoplasm"/>
    <property type="evidence" value="ECO:0007669"/>
    <property type="project" value="UniProtKB-SubCell"/>
</dbReference>